<gene>
    <name evidence="7 8" type="primary">aroA</name>
    <name evidence="8" type="ORF">G4V39_01930</name>
</gene>
<dbReference type="EMBL" id="CP048877">
    <property type="protein sequence ID" value="QIJ71107.1"/>
    <property type="molecule type" value="Genomic_DNA"/>
</dbReference>
<keyword evidence="3 7" id="KW-0028">Amino-acid biosynthesis</keyword>
<evidence type="ECO:0000313" key="9">
    <source>
        <dbReference type="Proteomes" id="UP000502179"/>
    </source>
</evidence>
<feature type="binding site" evidence="7">
    <location>
        <position position="29"/>
    </location>
    <ligand>
        <name>3-phosphoshikimate</name>
        <dbReference type="ChEBI" id="CHEBI:145989"/>
    </ligand>
</feature>
<dbReference type="InterPro" id="IPR001986">
    <property type="entry name" value="Enolpyruvate_Tfrase_dom"/>
</dbReference>
<dbReference type="UniPathway" id="UPA00053">
    <property type="reaction ID" value="UER00089"/>
</dbReference>
<dbReference type="Gene3D" id="3.65.10.10">
    <property type="entry name" value="Enolpyruvate transferase domain"/>
    <property type="match status" value="2"/>
</dbReference>
<evidence type="ECO:0000256" key="5">
    <source>
        <dbReference type="ARBA" id="ARBA00023141"/>
    </source>
</evidence>
<dbReference type="SUPFAM" id="SSF55205">
    <property type="entry name" value="EPT/RTPC-like"/>
    <property type="match status" value="1"/>
</dbReference>
<name>A0A6G7PU48_9BACT</name>
<feature type="binding site" evidence="7">
    <location>
        <position position="196"/>
    </location>
    <ligand>
        <name>3-phosphoshikimate</name>
        <dbReference type="ChEBI" id="CHEBI:145989"/>
    </ligand>
</feature>
<evidence type="ECO:0000256" key="6">
    <source>
        <dbReference type="ARBA" id="ARBA00044633"/>
    </source>
</evidence>
<dbReference type="GO" id="GO:0005737">
    <property type="term" value="C:cytoplasm"/>
    <property type="evidence" value="ECO:0007669"/>
    <property type="project" value="UniProtKB-SubCell"/>
</dbReference>
<comment type="catalytic activity">
    <reaction evidence="6">
        <text>3-phosphoshikimate + phosphoenolpyruvate = 5-O-(1-carboxyvinyl)-3-phosphoshikimate + phosphate</text>
        <dbReference type="Rhea" id="RHEA:21256"/>
        <dbReference type="ChEBI" id="CHEBI:43474"/>
        <dbReference type="ChEBI" id="CHEBI:57701"/>
        <dbReference type="ChEBI" id="CHEBI:58702"/>
        <dbReference type="ChEBI" id="CHEBI:145989"/>
        <dbReference type="EC" id="2.5.1.19"/>
    </reaction>
    <physiologicalReaction direction="left-to-right" evidence="6">
        <dbReference type="Rhea" id="RHEA:21257"/>
    </physiologicalReaction>
</comment>
<dbReference type="AlphaFoldDB" id="A0A6G7PU48"/>
<feature type="binding site" evidence="7">
    <location>
        <position position="24"/>
    </location>
    <ligand>
        <name>3-phosphoshikimate</name>
        <dbReference type="ChEBI" id="CHEBI:145989"/>
    </ligand>
</feature>
<dbReference type="GO" id="GO:0008652">
    <property type="term" value="P:amino acid biosynthetic process"/>
    <property type="evidence" value="ECO:0007669"/>
    <property type="project" value="UniProtKB-KW"/>
</dbReference>
<evidence type="ECO:0000256" key="1">
    <source>
        <dbReference type="ARBA" id="ARBA00004811"/>
    </source>
</evidence>
<dbReference type="InterPro" id="IPR006264">
    <property type="entry name" value="EPSP_synthase"/>
</dbReference>
<dbReference type="NCBIfam" id="TIGR01356">
    <property type="entry name" value="aroA"/>
    <property type="match status" value="1"/>
</dbReference>
<dbReference type="KEGG" id="tav:G4V39_01930"/>
<feature type="binding site" evidence="7">
    <location>
        <position position="25"/>
    </location>
    <ligand>
        <name>3-phosphoshikimate</name>
        <dbReference type="ChEBI" id="CHEBI:145989"/>
    </ligand>
</feature>
<comment type="function">
    <text evidence="7">Catalyzes the transfer of the enolpyruvyl moiety of phosphoenolpyruvate (PEP) to the 5-hydroxyl of shikimate-3-phosphate (S3P) to produce enolpyruvyl shikimate-3-phosphate and inorganic phosphate.</text>
</comment>
<dbReference type="InterPro" id="IPR036968">
    <property type="entry name" value="Enolpyruvate_Tfrase_sf"/>
</dbReference>
<proteinExistence type="inferred from homology"/>
<organism evidence="8 9">
    <name type="scientific">Thermosulfuriphilus ammonigenes</name>
    <dbReference type="NCBI Taxonomy" id="1936021"/>
    <lineage>
        <taxon>Bacteria</taxon>
        <taxon>Pseudomonadati</taxon>
        <taxon>Thermodesulfobacteriota</taxon>
        <taxon>Thermodesulfobacteria</taxon>
        <taxon>Thermodesulfobacteriales</taxon>
        <taxon>Thermodesulfobacteriaceae</taxon>
        <taxon>Thermosulfuriphilus</taxon>
    </lineage>
</organism>
<feature type="binding site" evidence="7">
    <location>
        <position position="310"/>
    </location>
    <ligand>
        <name>3-phosphoshikimate</name>
        <dbReference type="ChEBI" id="CHEBI:145989"/>
    </ligand>
</feature>
<feature type="binding site" evidence="7">
    <location>
        <position position="341"/>
    </location>
    <ligand>
        <name>phosphoenolpyruvate</name>
        <dbReference type="ChEBI" id="CHEBI:58702"/>
    </ligand>
</feature>
<evidence type="ECO:0000256" key="3">
    <source>
        <dbReference type="ARBA" id="ARBA00022605"/>
    </source>
</evidence>
<feature type="binding site" evidence="7">
    <location>
        <position position="169"/>
    </location>
    <ligand>
        <name>3-phosphoshikimate</name>
        <dbReference type="ChEBI" id="CHEBI:145989"/>
    </ligand>
</feature>
<dbReference type="HAMAP" id="MF_00210">
    <property type="entry name" value="EPSP_synth"/>
    <property type="match status" value="1"/>
</dbReference>
<reference evidence="8 9" key="1">
    <citation type="submission" date="2020-02" db="EMBL/GenBank/DDBJ databases">
        <title>Genome analysis of Thermosulfuriphilus ammonigenes ST65T, an anaerobic thermophilic chemolithoautotrophic bacterium isolated from a deep-sea hydrothermal vent.</title>
        <authorList>
            <person name="Slobodkina G."/>
            <person name="Allioux M."/>
            <person name="Merkel A."/>
            <person name="Alain K."/>
            <person name="Jebbar M."/>
            <person name="Slobodkin A."/>
        </authorList>
    </citation>
    <scope>NUCLEOTIDE SEQUENCE [LARGE SCALE GENOMIC DNA]</scope>
    <source>
        <strain evidence="8 9">ST65</strain>
    </source>
</reference>
<evidence type="ECO:0000256" key="2">
    <source>
        <dbReference type="ARBA" id="ARBA00009948"/>
    </source>
</evidence>
<evidence type="ECO:0000256" key="7">
    <source>
        <dbReference type="HAMAP-Rule" id="MF_00210"/>
    </source>
</evidence>
<dbReference type="GO" id="GO:0009423">
    <property type="term" value="P:chorismate biosynthetic process"/>
    <property type="evidence" value="ECO:0007669"/>
    <property type="project" value="UniProtKB-UniRule"/>
</dbReference>
<feature type="binding site" evidence="7">
    <location>
        <position position="123"/>
    </location>
    <ligand>
        <name>phosphoenolpyruvate</name>
        <dbReference type="ChEBI" id="CHEBI:58702"/>
    </ligand>
</feature>
<dbReference type="Pfam" id="PF00275">
    <property type="entry name" value="EPSP_synthase"/>
    <property type="match status" value="1"/>
</dbReference>
<evidence type="ECO:0000256" key="4">
    <source>
        <dbReference type="ARBA" id="ARBA00022679"/>
    </source>
</evidence>
<comment type="subcellular location">
    <subcellularLocation>
        <location evidence="7">Cytoplasm</location>
    </subcellularLocation>
</comment>
<protein>
    <recommendedName>
        <fullName evidence="7">3-phosphoshikimate 1-carboxyvinyltransferase</fullName>
        <ecNumber evidence="7">2.5.1.19</ecNumber>
    </recommendedName>
    <alternativeName>
        <fullName evidence="7">5-enolpyruvylshikimate-3-phosphate synthase</fullName>
        <shortName evidence="7">EPSP synthase</shortName>
        <shortName evidence="7">EPSPS</shortName>
    </alternativeName>
</protein>
<dbReference type="PIRSF" id="PIRSF000505">
    <property type="entry name" value="EPSPS"/>
    <property type="match status" value="1"/>
</dbReference>
<accession>A0A6G7PU48</accession>
<dbReference type="InterPro" id="IPR013792">
    <property type="entry name" value="RNA3'P_cycl/enolpyr_Trfase_a/b"/>
</dbReference>
<keyword evidence="4 7" id="KW-0808">Transferase</keyword>
<dbReference type="EC" id="2.5.1.19" evidence="7"/>
<feature type="binding site" evidence="7">
    <location>
        <position position="383"/>
    </location>
    <ligand>
        <name>phosphoenolpyruvate</name>
        <dbReference type="ChEBI" id="CHEBI:58702"/>
    </ligand>
</feature>
<dbReference type="GO" id="GO:0009073">
    <property type="term" value="P:aromatic amino acid family biosynthetic process"/>
    <property type="evidence" value="ECO:0007669"/>
    <property type="project" value="UniProtKB-KW"/>
</dbReference>
<comment type="similarity">
    <text evidence="2 7">Belongs to the EPSP synthase family.</text>
</comment>
<comment type="subunit">
    <text evidence="7">Monomer.</text>
</comment>
<dbReference type="RefSeq" id="WP_166031329.1">
    <property type="nucleotide sequence ID" value="NZ_CP048877.1"/>
</dbReference>
<feature type="binding site" evidence="7">
    <location>
        <position position="168"/>
    </location>
    <ligand>
        <name>3-phosphoshikimate</name>
        <dbReference type="ChEBI" id="CHEBI:145989"/>
    </ligand>
</feature>
<keyword evidence="9" id="KW-1185">Reference proteome</keyword>
<comment type="caution">
    <text evidence="7">Lacks conserved residue(s) required for the propagation of feature annotation.</text>
</comment>
<comment type="pathway">
    <text evidence="1 7">Metabolic intermediate biosynthesis; chorismate biosynthesis; chorismate from D-erythrose 4-phosphate and phosphoenolpyruvate: step 6/7.</text>
</comment>
<dbReference type="Proteomes" id="UP000502179">
    <property type="component" value="Chromosome"/>
</dbReference>
<keyword evidence="7" id="KW-0963">Cytoplasm</keyword>
<sequence>MSDLYPVKPLNGQLSARVKVPGSKSITQRAMVCAALAKGVSRLEGWLRSEDTLLLRQALVCLGARFEDEEEDLLVTGMEGKVHPPPGLLFMGNNGTGIRFLTAVSALGNGEAFIVGSRRMDERPIAPLIEALAAWGLRGRCFNDPCPPVYLQAKGLSGGKTEISVAKSSQYLSALLLVGPYTREPAEIRLKDTLVSEPYVAMTLAVMEAFGVTTQKEDGGFRPASGPYVAAHYRVEGDASSASYFLAAAAIAGGEVTVVNLPHPSLQGDAVFAAILARMGLRVSYSSESVTVARSGSLWGIDIDMGRWPDLVPTLAVVAAFAEGKTIIRNVAHLRIKETDRLAAVATELKRLGARVEELEDGLIIYGGASLRPATIETYDDHRIAMAFSLVGLKVAGVQIKDPGCVAKSFPNYWEVFESLYP</sequence>
<keyword evidence="5 7" id="KW-0057">Aromatic amino acid biosynthesis</keyword>
<dbReference type="PROSITE" id="PS00885">
    <property type="entry name" value="EPSP_SYNTHASE_2"/>
    <property type="match status" value="1"/>
</dbReference>
<dbReference type="CDD" id="cd01556">
    <property type="entry name" value="EPSP_synthase"/>
    <property type="match status" value="1"/>
</dbReference>
<feature type="binding site" evidence="7">
    <location>
        <position position="337"/>
    </location>
    <ligand>
        <name>3-phosphoshikimate</name>
        <dbReference type="ChEBI" id="CHEBI:145989"/>
    </ligand>
</feature>
<feature type="binding site" evidence="7">
    <location>
        <position position="95"/>
    </location>
    <ligand>
        <name>phosphoenolpyruvate</name>
        <dbReference type="ChEBI" id="CHEBI:58702"/>
    </ligand>
</feature>
<dbReference type="PANTHER" id="PTHR21090:SF5">
    <property type="entry name" value="PENTAFUNCTIONAL AROM POLYPEPTIDE"/>
    <property type="match status" value="1"/>
</dbReference>
<feature type="binding site" evidence="7">
    <location>
        <position position="408"/>
    </location>
    <ligand>
        <name>phosphoenolpyruvate</name>
        <dbReference type="ChEBI" id="CHEBI:58702"/>
    </ligand>
</feature>
<dbReference type="PANTHER" id="PTHR21090">
    <property type="entry name" value="AROM/DEHYDROQUINATE SYNTHASE"/>
    <property type="match status" value="1"/>
</dbReference>
<dbReference type="GO" id="GO:0003866">
    <property type="term" value="F:3-phosphoshikimate 1-carboxyvinyltransferase activity"/>
    <property type="evidence" value="ECO:0007669"/>
    <property type="project" value="UniProtKB-UniRule"/>
</dbReference>
<feature type="binding site" evidence="7">
    <location>
        <position position="170"/>
    </location>
    <ligand>
        <name>phosphoenolpyruvate</name>
        <dbReference type="ChEBI" id="CHEBI:58702"/>
    </ligand>
</feature>
<feature type="binding site" evidence="7">
    <location>
        <position position="170"/>
    </location>
    <ligand>
        <name>3-phosphoshikimate</name>
        <dbReference type="ChEBI" id="CHEBI:145989"/>
    </ligand>
</feature>
<dbReference type="InterPro" id="IPR023193">
    <property type="entry name" value="EPSP_synthase_CS"/>
</dbReference>
<feature type="active site" description="Proton acceptor" evidence="7">
    <location>
        <position position="310"/>
    </location>
</feature>
<feature type="binding site" evidence="7">
    <location>
        <position position="24"/>
    </location>
    <ligand>
        <name>phosphoenolpyruvate</name>
        <dbReference type="ChEBI" id="CHEBI:58702"/>
    </ligand>
</feature>
<evidence type="ECO:0000313" key="8">
    <source>
        <dbReference type="EMBL" id="QIJ71107.1"/>
    </source>
</evidence>